<dbReference type="EMBL" id="JADWYR010000003">
    <property type="protein sequence ID" value="MBG9378613.1"/>
    <property type="molecule type" value="Genomic_DNA"/>
</dbReference>
<keyword evidence="4" id="KW-1185">Reference proteome</keyword>
<comment type="caution">
    <text evidence="3">The sequence shown here is derived from an EMBL/GenBank/DDBJ whole genome shotgun (WGS) entry which is preliminary data.</text>
</comment>
<evidence type="ECO:0000256" key="2">
    <source>
        <dbReference type="SAM" id="SignalP"/>
    </source>
</evidence>
<feature type="compositionally biased region" description="Polar residues" evidence="1">
    <location>
        <begin position="22"/>
        <end position="37"/>
    </location>
</feature>
<organism evidence="3 4">
    <name type="scientific">Panacibacter microcysteis</name>
    <dbReference type="NCBI Taxonomy" id="2793269"/>
    <lineage>
        <taxon>Bacteria</taxon>
        <taxon>Pseudomonadati</taxon>
        <taxon>Bacteroidota</taxon>
        <taxon>Chitinophagia</taxon>
        <taxon>Chitinophagales</taxon>
        <taxon>Chitinophagaceae</taxon>
        <taxon>Panacibacter</taxon>
    </lineage>
</organism>
<name>A0A931H091_9BACT</name>
<evidence type="ECO:0000313" key="3">
    <source>
        <dbReference type="EMBL" id="MBG9378613.1"/>
    </source>
</evidence>
<keyword evidence="2" id="KW-0732">Signal</keyword>
<reference evidence="3" key="1">
    <citation type="submission" date="2020-11" db="EMBL/GenBank/DDBJ databases">
        <title>Bacterial whole genome sequence for Panacibacter sp. DH6.</title>
        <authorList>
            <person name="Le V."/>
            <person name="Ko S."/>
            <person name="Ahn C.-Y."/>
            <person name="Oh H.-M."/>
        </authorList>
    </citation>
    <scope>NUCLEOTIDE SEQUENCE</scope>
    <source>
        <strain evidence="3">DH6</strain>
    </source>
</reference>
<proteinExistence type="predicted"/>
<sequence>MKKLAIILFASASVYLTACGTGSNDATGSDSTISTDAPTGPAPDNTNATNPSIPDSGFVDTASQKPLSDSIQ</sequence>
<evidence type="ECO:0000256" key="1">
    <source>
        <dbReference type="SAM" id="MobiDB-lite"/>
    </source>
</evidence>
<dbReference type="AlphaFoldDB" id="A0A931H091"/>
<feature type="region of interest" description="Disordered" evidence="1">
    <location>
        <begin position="22"/>
        <end position="72"/>
    </location>
</feature>
<feature type="signal peptide" evidence="2">
    <location>
        <begin position="1"/>
        <end position="18"/>
    </location>
</feature>
<dbReference type="RefSeq" id="WP_196992710.1">
    <property type="nucleotide sequence ID" value="NZ_JADWYR010000003.1"/>
</dbReference>
<accession>A0A931H091</accession>
<feature type="compositionally biased region" description="Polar residues" evidence="1">
    <location>
        <begin position="61"/>
        <end position="72"/>
    </location>
</feature>
<feature type="compositionally biased region" description="Polar residues" evidence="1">
    <location>
        <begin position="44"/>
        <end position="53"/>
    </location>
</feature>
<protein>
    <submittedName>
        <fullName evidence="3">Uncharacterized protein</fullName>
    </submittedName>
</protein>
<gene>
    <name evidence="3" type="ORF">I5907_20440</name>
</gene>
<evidence type="ECO:0000313" key="4">
    <source>
        <dbReference type="Proteomes" id="UP000628448"/>
    </source>
</evidence>
<feature type="chain" id="PRO_5037969054" evidence="2">
    <location>
        <begin position="19"/>
        <end position="72"/>
    </location>
</feature>
<dbReference type="Proteomes" id="UP000628448">
    <property type="component" value="Unassembled WGS sequence"/>
</dbReference>